<evidence type="ECO:0000313" key="1">
    <source>
        <dbReference type="EMBL" id="SEM01678.1"/>
    </source>
</evidence>
<dbReference type="AlphaFoldDB" id="A0A1H7UYG7"/>
<evidence type="ECO:0000313" key="2">
    <source>
        <dbReference type="Proteomes" id="UP000198807"/>
    </source>
</evidence>
<dbReference type="InterPro" id="IPR014543">
    <property type="entry name" value="UCP028291"/>
</dbReference>
<dbReference type="STRING" id="650850.SAMN04488129_12221"/>
<gene>
    <name evidence="1" type="ORF">SAMN04488129_12221</name>
</gene>
<accession>A0A1H7UYG7</accession>
<dbReference type="RefSeq" id="WP_170840166.1">
    <property type="nucleotide sequence ID" value="NZ_FOBC01000022.1"/>
</dbReference>
<organism evidence="1 2">
    <name type="scientific">Halomonas daqiaonensis</name>
    <dbReference type="NCBI Taxonomy" id="650850"/>
    <lineage>
        <taxon>Bacteria</taxon>
        <taxon>Pseudomonadati</taxon>
        <taxon>Pseudomonadota</taxon>
        <taxon>Gammaproteobacteria</taxon>
        <taxon>Oceanospirillales</taxon>
        <taxon>Halomonadaceae</taxon>
        <taxon>Halomonas</taxon>
    </lineage>
</organism>
<sequence length="92" mass="10167">MPISRAELHAEDAASLVDQLCERWSDAKEVDRSSDPVRVTFDEGSCFLQAQPDKLLVVVEALDDESHNELEGQVDAALDSLKGVELDIVWEA</sequence>
<reference evidence="2" key="1">
    <citation type="submission" date="2016-10" db="EMBL/GenBank/DDBJ databases">
        <authorList>
            <person name="Varghese N."/>
            <person name="Submissions S."/>
        </authorList>
    </citation>
    <scope>NUCLEOTIDE SEQUENCE [LARGE SCALE GENOMIC DNA]</scope>
    <source>
        <strain evidence="2">CGMCC 1.9150</strain>
    </source>
</reference>
<dbReference type="Gene3D" id="3.30.310.50">
    <property type="entry name" value="Alpha-D-phosphohexomutase, C-terminal domain"/>
    <property type="match status" value="1"/>
</dbReference>
<dbReference type="EMBL" id="FOBC01000022">
    <property type="protein sequence ID" value="SEM01678.1"/>
    <property type="molecule type" value="Genomic_DNA"/>
</dbReference>
<dbReference type="Pfam" id="PF09981">
    <property type="entry name" value="DUF2218"/>
    <property type="match status" value="1"/>
</dbReference>
<proteinExistence type="predicted"/>
<protein>
    <recommendedName>
        <fullName evidence="3">DUF2218 domain-containing protein</fullName>
    </recommendedName>
</protein>
<evidence type="ECO:0008006" key="3">
    <source>
        <dbReference type="Google" id="ProtNLM"/>
    </source>
</evidence>
<dbReference type="Proteomes" id="UP000198807">
    <property type="component" value="Unassembled WGS sequence"/>
</dbReference>
<keyword evidence="2" id="KW-1185">Reference proteome</keyword>
<name>A0A1H7UYG7_9GAMM</name>